<dbReference type="Gene3D" id="3.40.630.30">
    <property type="match status" value="1"/>
</dbReference>
<accession>A0A927IYS7</accession>
<dbReference type="AlphaFoldDB" id="A0A927IYS7"/>
<dbReference type="EMBL" id="JACYHB010000001">
    <property type="protein sequence ID" value="MBD8077617.1"/>
    <property type="molecule type" value="Genomic_DNA"/>
</dbReference>
<protein>
    <recommendedName>
        <fullName evidence="3">Acetyltransferase</fullName>
    </recommendedName>
</protein>
<gene>
    <name evidence="1" type="ORF">IF651_00895</name>
</gene>
<reference evidence="1" key="2">
    <citation type="submission" date="2020-09" db="EMBL/GenBank/DDBJ databases">
        <authorList>
            <person name="Yu Y."/>
        </authorList>
    </citation>
    <scope>NUCLEOTIDE SEQUENCE</scope>
    <source>
        <strain evidence="1">KCTC 49039</strain>
    </source>
</reference>
<name>A0A927IYS7_9MICO</name>
<sequence length="75" mass="8075">MHLRDFAAPDAVATLTVFRRAVHGAASRDYTPEQLAAWTPAEVDETAWGAGPAASRTRVACDAETVNYLMRCPLG</sequence>
<dbReference type="Proteomes" id="UP000610846">
    <property type="component" value="Unassembled WGS sequence"/>
</dbReference>
<evidence type="ECO:0000313" key="1">
    <source>
        <dbReference type="EMBL" id="MBD8077617.1"/>
    </source>
</evidence>
<keyword evidence="2" id="KW-1185">Reference proteome</keyword>
<evidence type="ECO:0008006" key="3">
    <source>
        <dbReference type="Google" id="ProtNLM"/>
    </source>
</evidence>
<organism evidence="1 2">
    <name type="scientific">Cellulosimicrobium arenosum</name>
    <dbReference type="NCBI Taxonomy" id="2708133"/>
    <lineage>
        <taxon>Bacteria</taxon>
        <taxon>Bacillati</taxon>
        <taxon>Actinomycetota</taxon>
        <taxon>Actinomycetes</taxon>
        <taxon>Micrococcales</taxon>
        <taxon>Promicromonosporaceae</taxon>
        <taxon>Cellulosimicrobium</taxon>
    </lineage>
</organism>
<evidence type="ECO:0000313" key="2">
    <source>
        <dbReference type="Proteomes" id="UP000610846"/>
    </source>
</evidence>
<comment type="caution">
    <text evidence="1">The sequence shown here is derived from an EMBL/GenBank/DDBJ whole genome shotgun (WGS) entry which is preliminary data.</text>
</comment>
<reference evidence="1" key="1">
    <citation type="journal article" date="2018" name="Curr. Microbiol.">
        <title>Cellulosimicrobium arenosum sp. nov., Isolated from Marine Sediment Sand.</title>
        <authorList>
            <person name="Oh M."/>
            <person name="Kim J.H."/>
            <person name="Yoon J.H."/>
            <person name="Schumann P."/>
            <person name="Kim W."/>
        </authorList>
    </citation>
    <scope>NUCLEOTIDE SEQUENCE</scope>
    <source>
        <strain evidence="1">KCTC 49039</strain>
    </source>
</reference>
<dbReference type="RefSeq" id="WP_191827201.1">
    <property type="nucleotide sequence ID" value="NZ_JACYHB010000001.1"/>
</dbReference>
<proteinExistence type="predicted"/>